<dbReference type="SUPFAM" id="SSF48256">
    <property type="entry name" value="Citrate synthase"/>
    <property type="match status" value="1"/>
</dbReference>
<dbReference type="PIRSF" id="PIRSF001369">
    <property type="entry name" value="Citrate_synth"/>
    <property type="match status" value="1"/>
</dbReference>
<evidence type="ECO:0000256" key="4">
    <source>
        <dbReference type="ARBA" id="ARBA00022679"/>
    </source>
</evidence>
<organism evidence="9 10">
    <name type="scientific">Candidatus Terraquivivens tikiterensis</name>
    <dbReference type="NCBI Taxonomy" id="1980982"/>
    <lineage>
        <taxon>Archaea</taxon>
        <taxon>Nitrososphaerota</taxon>
        <taxon>Candidatus Wolframiiraptoraceae</taxon>
        <taxon>Candidatus Terraquivivens</taxon>
    </lineage>
</organism>
<evidence type="ECO:0000256" key="3">
    <source>
        <dbReference type="ARBA" id="ARBA00022532"/>
    </source>
</evidence>
<dbReference type="GO" id="GO:0006099">
    <property type="term" value="P:tricarboxylic acid cycle"/>
    <property type="evidence" value="ECO:0007669"/>
    <property type="project" value="UniProtKB-UniPathway"/>
</dbReference>
<dbReference type="Pfam" id="PF00285">
    <property type="entry name" value="Citrate_synt"/>
    <property type="match status" value="1"/>
</dbReference>
<dbReference type="PANTHER" id="PTHR11739">
    <property type="entry name" value="CITRATE SYNTHASE"/>
    <property type="match status" value="1"/>
</dbReference>
<dbReference type="EMBL" id="NDWU01000002">
    <property type="protein sequence ID" value="PUA34258.1"/>
    <property type="molecule type" value="Genomic_DNA"/>
</dbReference>
<evidence type="ECO:0000256" key="8">
    <source>
        <dbReference type="RuleBase" id="RU000441"/>
    </source>
</evidence>
<dbReference type="FunFam" id="1.10.230.10:FF:000003">
    <property type="entry name" value="Citrate synthase"/>
    <property type="match status" value="1"/>
</dbReference>
<evidence type="ECO:0000313" key="10">
    <source>
        <dbReference type="Proteomes" id="UP000244066"/>
    </source>
</evidence>
<dbReference type="InterPro" id="IPR016143">
    <property type="entry name" value="Citrate_synth-like_sm_a-sub"/>
</dbReference>
<dbReference type="Gene3D" id="1.10.230.10">
    <property type="entry name" value="Cytochrome P450-Terp, domain 2"/>
    <property type="match status" value="1"/>
</dbReference>
<dbReference type="GO" id="GO:0036440">
    <property type="term" value="F:citrate synthase activity"/>
    <property type="evidence" value="ECO:0007669"/>
    <property type="project" value="UniProtKB-EC"/>
</dbReference>
<reference evidence="9 10" key="1">
    <citation type="submission" date="2017-04" db="EMBL/GenBank/DDBJ databases">
        <title>Draft Aigarchaeota genome from a New Zealand hot spring.</title>
        <authorList>
            <person name="Reysenbach A.-L."/>
            <person name="Donaho J.A."/>
            <person name="Gerhart J."/>
            <person name="Kelley J.F."/>
            <person name="Kouba K."/>
            <person name="Podar M."/>
            <person name="Stott M."/>
        </authorList>
    </citation>
    <scope>NUCLEOTIDE SEQUENCE [LARGE SCALE GENOMIC DNA]</scope>
    <source>
        <strain evidence="9">NZ13_MG1</strain>
    </source>
</reference>
<keyword evidence="3" id="KW-0816">Tricarboxylic acid cycle</keyword>
<accession>A0A2R7Y9N4</accession>
<dbReference type="PRINTS" id="PR00143">
    <property type="entry name" value="CITRTSNTHASE"/>
</dbReference>
<evidence type="ECO:0000256" key="6">
    <source>
        <dbReference type="PIRNR" id="PIRNR001369"/>
    </source>
</evidence>
<dbReference type="InterPro" id="IPR019810">
    <property type="entry name" value="Citrate_synthase_AS"/>
</dbReference>
<dbReference type="EC" id="2.3.3.16" evidence="6"/>
<dbReference type="Gene3D" id="1.10.580.10">
    <property type="entry name" value="Citrate Synthase, domain 1"/>
    <property type="match status" value="1"/>
</dbReference>
<keyword evidence="4 6" id="KW-0808">Transferase</keyword>
<evidence type="ECO:0000256" key="1">
    <source>
        <dbReference type="ARBA" id="ARBA00004751"/>
    </source>
</evidence>
<evidence type="ECO:0000256" key="5">
    <source>
        <dbReference type="ARBA" id="ARBA00049288"/>
    </source>
</evidence>
<dbReference type="CDD" id="cd06118">
    <property type="entry name" value="citrate_synt_like_1"/>
    <property type="match status" value="1"/>
</dbReference>
<evidence type="ECO:0000313" key="9">
    <source>
        <dbReference type="EMBL" id="PUA34258.1"/>
    </source>
</evidence>
<comment type="similarity">
    <text evidence="2 6 8">Belongs to the citrate synthase family.</text>
</comment>
<dbReference type="Proteomes" id="UP000244066">
    <property type="component" value="Unassembled WGS sequence"/>
</dbReference>
<dbReference type="InterPro" id="IPR016142">
    <property type="entry name" value="Citrate_synth-like_lrg_a-sub"/>
</dbReference>
<dbReference type="InterPro" id="IPR024176">
    <property type="entry name" value="Citrate_synthase_bac-typ"/>
</dbReference>
<dbReference type="GO" id="GO:0005975">
    <property type="term" value="P:carbohydrate metabolic process"/>
    <property type="evidence" value="ECO:0007669"/>
    <property type="project" value="TreeGrafter"/>
</dbReference>
<dbReference type="UniPathway" id="UPA00223"/>
<dbReference type="PROSITE" id="PS00480">
    <property type="entry name" value="CITRATE_SYNTHASE"/>
    <property type="match status" value="1"/>
</dbReference>
<feature type="active site" evidence="7">
    <location>
        <position position="315"/>
    </location>
</feature>
<dbReference type="AlphaFoldDB" id="A0A2R7Y9N4"/>
<dbReference type="InterPro" id="IPR011278">
    <property type="entry name" value="2-MeCitrate/Citrate_synth_II"/>
</dbReference>
<comment type="pathway">
    <text evidence="1">Carbohydrate metabolism; tricarboxylic acid cycle; isocitrate from oxaloacetate: step 1/2.</text>
</comment>
<feature type="active site" evidence="7">
    <location>
        <position position="261"/>
    </location>
</feature>
<dbReference type="InterPro" id="IPR002020">
    <property type="entry name" value="Citrate_synthase"/>
</dbReference>
<comment type="catalytic activity">
    <reaction evidence="5 6">
        <text>oxaloacetate + acetyl-CoA + H2O = citrate + CoA + H(+)</text>
        <dbReference type="Rhea" id="RHEA:16845"/>
        <dbReference type="ChEBI" id="CHEBI:15377"/>
        <dbReference type="ChEBI" id="CHEBI:15378"/>
        <dbReference type="ChEBI" id="CHEBI:16452"/>
        <dbReference type="ChEBI" id="CHEBI:16947"/>
        <dbReference type="ChEBI" id="CHEBI:57287"/>
        <dbReference type="ChEBI" id="CHEBI:57288"/>
        <dbReference type="EC" id="2.3.3.16"/>
    </reaction>
</comment>
<proteinExistence type="inferred from homology"/>
<dbReference type="GO" id="GO:0005829">
    <property type="term" value="C:cytosol"/>
    <property type="evidence" value="ECO:0007669"/>
    <property type="project" value="TreeGrafter"/>
</dbReference>
<sequence length="378" mass="43254">MSEVVIHKGLENIVITETKLSYIDGEKGILYYAGYPIEDLAKYSSFEEVCFLLWHNRLPSRKELDELKRSIRENAEIPWEVVDLMRKAPKKAHPMDIMRTAVSALGPYDPELEDNSREANIRKSIRLQAKVGTITAYIYRIKEGLAVIPPSKKLDYAANFLYMMFGKEPDELSSKIMDVALILHAEHELPASTTAALTTISTLSDIYSAVVSGIAALKGPLHGGANEKALEMLKEIKSPERAEEYIKKALAEKKRIMGFGHRVYKAYDPRARIFKEYFKKLCEQRNDWTMYRTAEKVEEVMISLLGHKGIFPNIDFYSGAVYDMLGIPSYLFTPMFAMARTSGWTAHIIEYLQDNRLIRPRAHYTGQLDLKYIPIEQR</sequence>
<name>A0A2R7Y9N4_9ARCH</name>
<evidence type="ECO:0000256" key="2">
    <source>
        <dbReference type="ARBA" id="ARBA00010566"/>
    </source>
</evidence>
<protein>
    <recommendedName>
        <fullName evidence="6 8">Citrate synthase</fullName>
        <ecNumber evidence="6">2.3.3.16</ecNumber>
    </recommendedName>
</protein>
<dbReference type="NCBIfam" id="TIGR01800">
    <property type="entry name" value="cit_synth_II"/>
    <property type="match status" value="1"/>
</dbReference>
<dbReference type="InterPro" id="IPR036969">
    <property type="entry name" value="Citrate_synthase_sf"/>
</dbReference>
<evidence type="ECO:0000256" key="7">
    <source>
        <dbReference type="PIRSR" id="PIRSR001369-1"/>
    </source>
</evidence>
<comment type="caution">
    <text evidence="9">The sequence shown here is derived from an EMBL/GenBank/DDBJ whole genome shotgun (WGS) entry which is preliminary data.</text>
</comment>
<gene>
    <name evidence="9" type="ORF">B9J98_01335</name>
</gene>
<dbReference type="PANTHER" id="PTHR11739:SF4">
    <property type="entry name" value="CITRATE SYNTHASE, PEROXISOMAL"/>
    <property type="match status" value="1"/>
</dbReference>